<gene>
    <name evidence="1" type="ORF">BJY01DRAFT_220612</name>
</gene>
<evidence type="ECO:0008006" key="3">
    <source>
        <dbReference type="Google" id="ProtNLM"/>
    </source>
</evidence>
<sequence length="103" mass="11883">MLTYAQVEQRRYIQAVIQETLRLHPGVVARLPGVSPTKPIVYPDKRNETKEEMFEDPIEFRPQRWIDKPRLDRAFLSGLYVAPETASGSCFFLLECEDLISIG</sequence>
<protein>
    <recommendedName>
        <fullName evidence="3">Cytochrome P450</fullName>
    </recommendedName>
</protein>
<dbReference type="EMBL" id="JBFXLU010000155">
    <property type="protein sequence ID" value="KAL2837788.1"/>
    <property type="molecule type" value="Genomic_DNA"/>
</dbReference>
<dbReference type="InterPro" id="IPR036396">
    <property type="entry name" value="Cyt_P450_sf"/>
</dbReference>
<reference evidence="1 2" key="1">
    <citation type="submission" date="2024-07" db="EMBL/GenBank/DDBJ databases">
        <title>Section-level genome sequencing and comparative genomics of Aspergillus sections Usti and Cavernicolus.</title>
        <authorList>
            <consortium name="Lawrence Berkeley National Laboratory"/>
            <person name="Nybo J.L."/>
            <person name="Vesth T.C."/>
            <person name="Theobald S."/>
            <person name="Frisvad J.C."/>
            <person name="Larsen T.O."/>
            <person name="Kjaerboelling I."/>
            <person name="Rothschild-Mancinelli K."/>
            <person name="Lyhne E.K."/>
            <person name="Kogle M.E."/>
            <person name="Barry K."/>
            <person name="Clum A."/>
            <person name="Na H."/>
            <person name="Ledsgaard L."/>
            <person name="Lin J."/>
            <person name="Lipzen A."/>
            <person name="Kuo A."/>
            <person name="Riley R."/>
            <person name="Mondo S."/>
            <person name="Labutti K."/>
            <person name="Haridas S."/>
            <person name="Pangalinan J."/>
            <person name="Salamov A.A."/>
            <person name="Simmons B.A."/>
            <person name="Magnuson J.K."/>
            <person name="Chen J."/>
            <person name="Drula E."/>
            <person name="Henrissat B."/>
            <person name="Wiebenga A."/>
            <person name="Lubbers R.J."/>
            <person name="Gomes A.C."/>
            <person name="Makela M.R."/>
            <person name="Stajich J."/>
            <person name="Grigoriev I.V."/>
            <person name="Mortensen U.H."/>
            <person name="De Vries R.P."/>
            <person name="Baker S.E."/>
            <person name="Andersen M.R."/>
        </authorList>
    </citation>
    <scope>NUCLEOTIDE SEQUENCE [LARGE SCALE GENOMIC DNA]</scope>
    <source>
        <strain evidence="1 2">CBS 123904</strain>
    </source>
</reference>
<evidence type="ECO:0000313" key="2">
    <source>
        <dbReference type="Proteomes" id="UP001610446"/>
    </source>
</evidence>
<accession>A0ABR4JCK3</accession>
<organism evidence="1 2">
    <name type="scientific">Aspergillus pseudoustus</name>
    <dbReference type="NCBI Taxonomy" id="1810923"/>
    <lineage>
        <taxon>Eukaryota</taxon>
        <taxon>Fungi</taxon>
        <taxon>Dikarya</taxon>
        <taxon>Ascomycota</taxon>
        <taxon>Pezizomycotina</taxon>
        <taxon>Eurotiomycetes</taxon>
        <taxon>Eurotiomycetidae</taxon>
        <taxon>Eurotiales</taxon>
        <taxon>Aspergillaceae</taxon>
        <taxon>Aspergillus</taxon>
        <taxon>Aspergillus subgen. Nidulantes</taxon>
    </lineage>
</organism>
<name>A0ABR4JCK3_9EURO</name>
<dbReference type="Gene3D" id="1.10.630.10">
    <property type="entry name" value="Cytochrome P450"/>
    <property type="match status" value="1"/>
</dbReference>
<dbReference type="SUPFAM" id="SSF48264">
    <property type="entry name" value="Cytochrome P450"/>
    <property type="match status" value="1"/>
</dbReference>
<keyword evidence="2" id="KW-1185">Reference proteome</keyword>
<evidence type="ECO:0000313" key="1">
    <source>
        <dbReference type="EMBL" id="KAL2837788.1"/>
    </source>
</evidence>
<proteinExistence type="predicted"/>
<dbReference type="Proteomes" id="UP001610446">
    <property type="component" value="Unassembled WGS sequence"/>
</dbReference>
<comment type="caution">
    <text evidence="1">The sequence shown here is derived from an EMBL/GenBank/DDBJ whole genome shotgun (WGS) entry which is preliminary data.</text>
</comment>